<dbReference type="Pfam" id="PF00437">
    <property type="entry name" value="T2SSE"/>
    <property type="match status" value="1"/>
</dbReference>
<feature type="domain" description="Bacterial type II secretion system protein E" evidence="4">
    <location>
        <begin position="205"/>
        <end position="219"/>
    </location>
</feature>
<dbReference type="Gene3D" id="3.40.50.300">
    <property type="entry name" value="P-loop containing nucleotide triphosphate hydrolases"/>
    <property type="match status" value="1"/>
</dbReference>
<name>A0A1H9SBB8_9BACI</name>
<protein>
    <submittedName>
        <fullName evidence="5">Competence protein ComGA</fullName>
    </submittedName>
</protein>
<dbReference type="Gene3D" id="3.30.450.90">
    <property type="match status" value="1"/>
</dbReference>
<dbReference type="InterPro" id="IPR001482">
    <property type="entry name" value="T2SS/T4SS_dom"/>
</dbReference>
<keyword evidence="6" id="KW-1185">Reference proteome</keyword>
<dbReference type="PROSITE" id="PS00662">
    <property type="entry name" value="T2SP_E"/>
    <property type="match status" value="1"/>
</dbReference>
<dbReference type="InterPro" id="IPR027417">
    <property type="entry name" value="P-loop_NTPase"/>
</dbReference>
<comment type="caution">
    <text evidence="5">The sequence shown here is derived from an EMBL/GenBank/DDBJ whole genome shotgun (WGS) entry which is preliminary data.</text>
</comment>
<dbReference type="InterPro" id="IPR003593">
    <property type="entry name" value="AAA+_ATPase"/>
</dbReference>
<evidence type="ECO:0000256" key="2">
    <source>
        <dbReference type="ARBA" id="ARBA00022741"/>
    </source>
</evidence>
<dbReference type="PANTHER" id="PTHR30258:SF2">
    <property type="entry name" value="COMG OPERON PROTEIN 1"/>
    <property type="match status" value="1"/>
</dbReference>
<dbReference type="GO" id="GO:0005524">
    <property type="term" value="F:ATP binding"/>
    <property type="evidence" value="ECO:0007669"/>
    <property type="project" value="UniProtKB-KW"/>
</dbReference>
<proteinExistence type="inferred from homology"/>
<dbReference type="SUPFAM" id="SSF52540">
    <property type="entry name" value="P-loop containing nucleoside triphosphate hydrolases"/>
    <property type="match status" value="1"/>
</dbReference>
<reference evidence="6" key="1">
    <citation type="submission" date="2016-10" db="EMBL/GenBank/DDBJ databases">
        <authorList>
            <person name="de Groot N.N."/>
        </authorList>
    </citation>
    <scope>NUCLEOTIDE SEQUENCE [LARGE SCALE GENOMIC DNA]</scope>
    <source>
        <strain evidence="6">10nlg</strain>
    </source>
</reference>
<sequence>MTMDVEQRAKLIIGRAVKMQASDVHFIPKEKRGILRYRMDGQLYDSEDIPEAMILKMIAHFKFISGMDPGERRRPQSSGLMMSLNGREIDLRLSTFPVSSNETLVIRVFPQAQTHRISQLALFPEQAQALQHLIKQPQGLLLFCGPTGTGKTTSLYSLLHERYALEPANIITLEDPVEQKQSRFLQMEINEKAGVTYASGLRSLLRHDPDIIMIGEIRDQETAEIAVRAALTGHVVFSTLHSKTASGAIKRMNDLGVPYRDLQEVLNGVVAQELVSLICPYCGEDCSLYCRMKRQSRRRAVYEILTASDLQQAIEQIKEQTAYPEKRNHALQGQINKGYALGYIEKSVYRFSAKGGRVY</sequence>
<evidence type="ECO:0000313" key="6">
    <source>
        <dbReference type="Proteomes" id="UP000199318"/>
    </source>
</evidence>
<dbReference type="RefSeq" id="WP_245729754.1">
    <property type="nucleotide sequence ID" value="NZ_FOGV01000006.1"/>
</dbReference>
<dbReference type="GO" id="GO:0016887">
    <property type="term" value="F:ATP hydrolysis activity"/>
    <property type="evidence" value="ECO:0007669"/>
    <property type="project" value="TreeGrafter"/>
</dbReference>
<dbReference type="SMART" id="SM00382">
    <property type="entry name" value="AAA"/>
    <property type="match status" value="1"/>
</dbReference>
<dbReference type="Proteomes" id="UP000199318">
    <property type="component" value="Unassembled WGS sequence"/>
</dbReference>
<dbReference type="AlphaFoldDB" id="A0A1H9SBB8"/>
<evidence type="ECO:0000259" key="4">
    <source>
        <dbReference type="PROSITE" id="PS00662"/>
    </source>
</evidence>
<comment type="similarity">
    <text evidence="1">Belongs to the GSP E family.</text>
</comment>
<accession>A0A1H9SBB8</accession>
<organism evidence="5 6">
    <name type="scientific">Salisediminibacterium halotolerans</name>
    <dbReference type="NCBI Taxonomy" id="517425"/>
    <lineage>
        <taxon>Bacteria</taxon>
        <taxon>Bacillati</taxon>
        <taxon>Bacillota</taxon>
        <taxon>Bacilli</taxon>
        <taxon>Bacillales</taxon>
        <taxon>Bacillaceae</taxon>
        <taxon>Salisediminibacterium</taxon>
    </lineage>
</organism>
<dbReference type="GO" id="GO:0005886">
    <property type="term" value="C:plasma membrane"/>
    <property type="evidence" value="ECO:0007669"/>
    <property type="project" value="TreeGrafter"/>
</dbReference>
<evidence type="ECO:0000313" key="5">
    <source>
        <dbReference type="EMBL" id="SER82287.1"/>
    </source>
</evidence>
<dbReference type="STRING" id="1464123.SAMN05444126_106129"/>
<gene>
    <name evidence="5" type="ORF">SAMN05444126_106129</name>
</gene>
<dbReference type="CDD" id="cd01129">
    <property type="entry name" value="PulE-GspE-like"/>
    <property type="match status" value="1"/>
</dbReference>
<evidence type="ECO:0000256" key="3">
    <source>
        <dbReference type="ARBA" id="ARBA00022840"/>
    </source>
</evidence>
<keyword evidence="3" id="KW-0067">ATP-binding</keyword>
<dbReference type="EMBL" id="FOGV01000006">
    <property type="protein sequence ID" value="SER82287.1"/>
    <property type="molecule type" value="Genomic_DNA"/>
</dbReference>
<dbReference type="PANTHER" id="PTHR30258">
    <property type="entry name" value="TYPE II SECRETION SYSTEM PROTEIN GSPE-RELATED"/>
    <property type="match status" value="1"/>
</dbReference>
<dbReference type="NCBIfam" id="NF041000">
    <property type="entry name" value="ATPase_ComGA"/>
    <property type="match status" value="1"/>
</dbReference>
<evidence type="ECO:0000256" key="1">
    <source>
        <dbReference type="ARBA" id="ARBA00006611"/>
    </source>
</evidence>
<keyword evidence="2" id="KW-0547">Nucleotide-binding</keyword>
<dbReference type="InterPro" id="IPR047667">
    <property type="entry name" value="ATPase_ComGA"/>
</dbReference>